<proteinExistence type="predicted"/>
<feature type="region of interest" description="Disordered" evidence="1">
    <location>
        <begin position="1"/>
        <end position="44"/>
    </location>
</feature>
<evidence type="ECO:0000313" key="3">
    <source>
        <dbReference type="Proteomes" id="UP000187203"/>
    </source>
</evidence>
<accession>A0A1R3GYD3</accession>
<evidence type="ECO:0000256" key="1">
    <source>
        <dbReference type="SAM" id="MobiDB-lite"/>
    </source>
</evidence>
<evidence type="ECO:0000313" key="2">
    <source>
        <dbReference type="EMBL" id="OMO63031.1"/>
    </source>
</evidence>
<gene>
    <name evidence="2" type="ORF">COLO4_32771</name>
</gene>
<dbReference type="EMBL" id="AWUE01021208">
    <property type="protein sequence ID" value="OMO63031.1"/>
    <property type="molecule type" value="Genomic_DNA"/>
</dbReference>
<comment type="caution">
    <text evidence="2">The sequence shown here is derived from an EMBL/GenBank/DDBJ whole genome shotgun (WGS) entry which is preliminary data.</text>
</comment>
<keyword evidence="3" id="KW-1185">Reference proteome</keyword>
<organism evidence="2 3">
    <name type="scientific">Corchorus olitorius</name>
    <dbReference type="NCBI Taxonomy" id="93759"/>
    <lineage>
        <taxon>Eukaryota</taxon>
        <taxon>Viridiplantae</taxon>
        <taxon>Streptophyta</taxon>
        <taxon>Embryophyta</taxon>
        <taxon>Tracheophyta</taxon>
        <taxon>Spermatophyta</taxon>
        <taxon>Magnoliopsida</taxon>
        <taxon>eudicotyledons</taxon>
        <taxon>Gunneridae</taxon>
        <taxon>Pentapetalae</taxon>
        <taxon>rosids</taxon>
        <taxon>malvids</taxon>
        <taxon>Malvales</taxon>
        <taxon>Malvaceae</taxon>
        <taxon>Grewioideae</taxon>
        <taxon>Apeibeae</taxon>
        <taxon>Corchorus</taxon>
    </lineage>
</organism>
<feature type="compositionally biased region" description="Basic and acidic residues" evidence="1">
    <location>
        <begin position="30"/>
        <end position="44"/>
    </location>
</feature>
<name>A0A1R3GYD3_9ROSI</name>
<protein>
    <submittedName>
        <fullName evidence="2">Uncharacterized protein</fullName>
    </submittedName>
</protein>
<reference evidence="3" key="1">
    <citation type="submission" date="2013-09" db="EMBL/GenBank/DDBJ databases">
        <title>Corchorus olitorius genome sequencing.</title>
        <authorList>
            <person name="Alam M."/>
            <person name="Haque M.S."/>
            <person name="Islam M.S."/>
            <person name="Emdad E.M."/>
            <person name="Islam M.M."/>
            <person name="Ahmed B."/>
            <person name="Halim A."/>
            <person name="Hossen Q.M.M."/>
            <person name="Hossain M.Z."/>
            <person name="Ahmed R."/>
            <person name="Khan M.M."/>
            <person name="Islam R."/>
            <person name="Rashid M.M."/>
            <person name="Khan S.A."/>
            <person name="Rahman M.S."/>
            <person name="Alam M."/>
            <person name="Yahiya A.S."/>
            <person name="Khan M.S."/>
            <person name="Azam M.S."/>
            <person name="Haque T."/>
            <person name="Lashkar M.Z.H."/>
            <person name="Akhand A.I."/>
            <person name="Morshed G."/>
            <person name="Roy S."/>
            <person name="Uddin K.S."/>
            <person name="Rabeya T."/>
            <person name="Hossain A.S."/>
            <person name="Chowdhury A."/>
            <person name="Snigdha A.R."/>
            <person name="Mortoza M.S."/>
            <person name="Matin S.A."/>
            <person name="Hoque S.M.E."/>
            <person name="Islam M.K."/>
            <person name="Roy D.K."/>
            <person name="Haider R."/>
            <person name="Moosa M.M."/>
            <person name="Elias S.M."/>
            <person name="Hasan A.M."/>
            <person name="Jahan S."/>
            <person name="Shafiuddin M."/>
            <person name="Mahmood N."/>
            <person name="Shommy N.S."/>
        </authorList>
    </citation>
    <scope>NUCLEOTIDE SEQUENCE [LARGE SCALE GENOMIC DNA]</scope>
    <source>
        <strain evidence="3">cv. O-4</strain>
    </source>
</reference>
<dbReference type="AlphaFoldDB" id="A0A1R3GYD3"/>
<dbReference type="Proteomes" id="UP000187203">
    <property type="component" value="Unassembled WGS sequence"/>
</dbReference>
<sequence length="91" mass="10133">MTRPVDPGDPVTWDSGPGGLNRPRAGPGEEGFRRGEKKKSDERERKVNAITYVNQHHLQPELQPTKPLAIVTPPFPILNRKGLETSPDIKD</sequence>